<evidence type="ECO:0000256" key="5">
    <source>
        <dbReference type="SAM" id="Phobius"/>
    </source>
</evidence>
<feature type="transmembrane region" description="Helical" evidence="5">
    <location>
        <begin position="269"/>
        <end position="289"/>
    </location>
</feature>
<sequence>MLKRYISLLKKDIKIAFRNQFFAIVIGVALLFVGLINFLIPGELSLKPSVYYFIGYEGRIKPALEQVLEEAGREHGNVHRKGSVEEIEAEMRKDYNSLGMVIGDLEGKPHIEFIMQGHENEKVINALVLSIKDNIRSRMHADKEIKTVFLNQDQDAKKIPFNHTWIPVFVVMESVLLGFFMIAVLIFLEKDERTLTAYMVSPGRIPEYLASKITLMAILGCISSLTLVFLTLGLRAEYLSLFVFVVLGSIAAAISGLILASFFNNVSQASVWIIAFSLILALPFMSYYFPSFAPLIVKAVPTYYLLFAAREILFFGGNRGVLYSALKGLALFDIAGYLAAVAVYRLRLTKSQEV</sequence>
<dbReference type="RefSeq" id="WP_148866934.1">
    <property type="nucleotide sequence ID" value="NZ_VNHO01000010.1"/>
</dbReference>
<feature type="domain" description="ABC-2 type transporter transmembrane" evidence="6">
    <location>
        <begin position="21"/>
        <end position="332"/>
    </location>
</feature>
<keyword evidence="4 5" id="KW-0472">Membrane</keyword>
<evidence type="ECO:0000313" key="8">
    <source>
        <dbReference type="Proteomes" id="UP000322294"/>
    </source>
</evidence>
<dbReference type="Proteomes" id="UP000322294">
    <property type="component" value="Unassembled WGS sequence"/>
</dbReference>
<dbReference type="AlphaFoldDB" id="A0A5S5ASM5"/>
<evidence type="ECO:0000313" key="7">
    <source>
        <dbReference type="EMBL" id="TYP55447.1"/>
    </source>
</evidence>
<organism evidence="7 8">
    <name type="scientific">Thermosediminibacter litoriperuensis</name>
    <dbReference type="NCBI Taxonomy" id="291989"/>
    <lineage>
        <taxon>Bacteria</taxon>
        <taxon>Bacillati</taxon>
        <taxon>Bacillota</taxon>
        <taxon>Clostridia</taxon>
        <taxon>Thermosediminibacterales</taxon>
        <taxon>Thermosediminibacteraceae</taxon>
        <taxon>Thermosediminibacter</taxon>
    </lineage>
</organism>
<evidence type="ECO:0000256" key="3">
    <source>
        <dbReference type="ARBA" id="ARBA00022989"/>
    </source>
</evidence>
<feature type="transmembrane region" description="Helical" evidence="5">
    <location>
        <begin position="238"/>
        <end position="262"/>
    </location>
</feature>
<feature type="transmembrane region" description="Helical" evidence="5">
    <location>
        <begin position="165"/>
        <end position="188"/>
    </location>
</feature>
<gene>
    <name evidence="7" type="ORF">LZ11_01162</name>
</gene>
<dbReference type="InterPro" id="IPR013525">
    <property type="entry name" value="ABC2_TM"/>
</dbReference>
<keyword evidence="2 5" id="KW-0812">Transmembrane</keyword>
<keyword evidence="3 5" id="KW-1133">Transmembrane helix</keyword>
<accession>A0A5S5ASM5</accession>
<comment type="subcellular location">
    <subcellularLocation>
        <location evidence="1">Membrane</location>
        <topology evidence="1">Multi-pass membrane protein</topology>
    </subcellularLocation>
</comment>
<feature type="transmembrane region" description="Helical" evidence="5">
    <location>
        <begin position="209"/>
        <end position="232"/>
    </location>
</feature>
<dbReference type="Pfam" id="PF12698">
    <property type="entry name" value="ABC2_membrane_3"/>
    <property type="match status" value="1"/>
</dbReference>
<protein>
    <submittedName>
        <fullName evidence="7">ABC-type Na+ efflux pump permease subunit</fullName>
    </submittedName>
</protein>
<feature type="transmembrane region" description="Helical" evidence="5">
    <location>
        <begin position="328"/>
        <end position="346"/>
    </location>
</feature>
<reference evidence="7 8" key="1">
    <citation type="submission" date="2019-07" db="EMBL/GenBank/DDBJ databases">
        <title>Genomic Encyclopedia of Type Strains, Phase I: the one thousand microbial genomes (KMG-I) project.</title>
        <authorList>
            <person name="Kyrpides N."/>
        </authorList>
    </citation>
    <scope>NUCLEOTIDE SEQUENCE [LARGE SCALE GENOMIC DNA]</scope>
    <source>
        <strain evidence="7 8">DSM 16647</strain>
    </source>
</reference>
<dbReference type="OrthoDB" id="1710957at2"/>
<dbReference type="GO" id="GO:0016020">
    <property type="term" value="C:membrane"/>
    <property type="evidence" value="ECO:0007669"/>
    <property type="project" value="UniProtKB-SubCell"/>
</dbReference>
<dbReference type="EMBL" id="VNHO01000010">
    <property type="protein sequence ID" value="TYP55447.1"/>
    <property type="molecule type" value="Genomic_DNA"/>
</dbReference>
<keyword evidence="8" id="KW-1185">Reference proteome</keyword>
<proteinExistence type="predicted"/>
<evidence type="ECO:0000256" key="4">
    <source>
        <dbReference type="ARBA" id="ARBA00023136"/>
    </source>
</evidence>
<feature type="transmembrane region" description="Helical" evidence="5">
    <location>
        <begin position="21"/>
        <end position="40"/>
    </location>
</feature>
<dbReference type="GO" id="GO:0140359">
    <property type="term" value="F:ABC-type transporter activity"/>
    <property type="evidence" value="ECO:0007669"/>
    <property type="project" value="InterPro"/>
</dbReference>
<evidence type="ECO:0000256" key="1">
    <source>
        <dbReference type="ARBA" id="ARBA00004141"/>
    </source>
</evidence>
<evidence type="ECO:0000256" key="2">
    <source>
        <dbReference type="ARBA" id="ARBA00022692"/>
    </source>
</evidence>
<comment type="caution">
    <text evidence="7">The sequence shown here is derived from an EMBL/GenBank/DDBJ whole genome shotgun (WGS) entry which is preliminary data.</text>
</comment>
<evidence type="ECO:0000259" key="6">
    <source>
        <dbReference type="Pfam" id="PF12698"/>
    </source>
</evidence>
<name>A0A5S5ASM5_9FIRM</name>